<dbReference type="PANTHER" id="PTHR35604:SF2">
    <property type="entry name" value="TRANSPOSASE INSH FOR INSERTION SEQUENCE ELEMENT IS5A-RELATED"/>
    <property type="match status" value="1"/>
</dbReference>
<evidence type="ECO:0000313" key="2">
    <source>
        <dbReference type="EMBL" id="MCE4553808.1"/>
    </source>
</evidence>
<dbReference type="EMBL" id="JAJTWU010000002">
    <property type="protein sequence ID" value="MCE4553808.1"/>
    <property type="molecule type" value="Genomic_DNA"/>
</dbReference>
<gene>
    <name evidence="2" type="ORF">LXT13_05015</name>
</gene>
<dbReference type="Proteomes" id="UP001200741">
    <property type="component" value="Unassembled WGS sequence"/>
</dbReference>
<protein>
    <submittedName>
        <fullName evidence="2">Transposase</fullName>
    </submittedName>
</protein>
<evidence type="ECO:0000313" key="3">
    <source>
        <dbReference type="Proteomes" id="UP001200741"/>
    </source>
</evidence>
<proteinExistence type="predicted"/>
<feature type="domain" description="Transposase InsH N-terminal" evidence="1">
    <location>
        <begin position="14"/>
        <end position="89"/>
    </location>
</feature>
<evidence type="ECO:0000259" key="1">
    <source>
        <dbReference type="Pfam" id="PF05598"/>
    </source>
</evidence>
<reference evidence="2 3" key="1">
    <citation type="submission" date="2021-12" db="EMBL/GenBank/DDBJ databases">
        <title>Genome seq of P8.</title>
        <authorList>
            <person name="Seo T."/>
        </authorList>
    </citation>
    <scope>NUCLEOTIDE SEQUENCE [LARGE SCALE GENOMIC DNA]</scope>
    <source>
        <strain evidence="2 3">P8</strain>
    </source>
</reference>
<accession>A0ABS8XPR5</accession>
<dbReference type="Pfam" id="PF05598">
    <property type="entry name" value="DUF772"/>
    <property type="match status" value="1"/>
</dbReference>
<dbReference type="PANTHER" id="PTHR35604">
    <property type="entry name" value="TRANSPOSASE INSH FOR INSERTION SEQUENCE ELEMENT IS5A-RELATED"/>
    <property type="match status" value="1"/>
</dbReference>
<comment type="caution">
    <text evidence="2">The sequence shown here is derived from an EMBL/GenBank/DDBJ whole genome shotgun (WGS) entry which is preliminary data.</text>
</comment>
<dbReference type="InterPro" id="IPR008490">
    <property type="entry name" value="Transposase_InsH_N"/>
</dbReference>
<organism evidence="2 3">
    <name type="scientific">Pelomonas cellulosilytica</name>
    <dbReference type="NCBI Taxonomy" id="2906762"/>
    <lineage>
        <taxon>Bacteria</taxon>
        <taxon>Pseudomonadati</taxon>
        <taxon>Pseudomonadota</taxon>
        <taxon>Betaproteobacteria</taxon>
        <taxon>Burkholderiales</taxon>
        <taxon>Sphaerotilaceae</taxon>
        <taxon>Roseateles</taxon>
    </lineage>
</organism>
<sequence length="89" mass="10144">MDSFFLMGAKPLVQDSPTMKLHELLDWAEIAHKLKGLYKREATHGGGPEPYAPLSMFKLMLLGQWHGLSDKQLEHALKVRLDFMVFTGF</sequence>
<name>A0ABS8XPR5_9BURK</name>
<keyword evidence="3" id="KW-1185">Reference proteome</keyword>